<gene>
    <name evidence="1" type="ORF">EDL96_03130</name>
</gene>
<dbReference type="GO" id="GO:0016787">
    <property type="term" value="F:hydrolase activity"/>
    <property type="evidence" value="ECO:0007669"/>
    <property type="project" value="InterPro"/>
</dbReference>
<accession>A0A3N3ZZ59</accession>
<dbReference type="SUPFAM" id="SSF53474">
    <property type="entry name" value="alpha/beta-Hydrolases"/>
    <property type="match status" value="1"/>
</dbReference>
<protein>
    <recommendedName>
        <fullName evidence="3">Alpha/beta hydrolase</fullName>
    </recommendedName>
</protein>
<dbReference type="Pfam" id="PF06821">
    <property type="entry name" value="Ser_hydrolase"/>
    <property type="match status" value="2"/>
</dbReference>
<dbReference type="InterPro" id="IPR010662">
    <property type="entry name" value="RBBP9/YdeN"/>
</dbReference>
<keyword evidence="2" id="KW-1185">Reference proteome</keyword>
<name>A0A3N3ZZ59_9MICC</name>
<dbReference type="EMBL" id="RKMF01000003">
    <property type="protein sequence ID" value="ROZ64270.1"/>
    <property type="molecule type" value="Genomic_DNA"/>
</dbReference>
<organism evidence="1 2">
    <name type="scientific">Kocuria soli</name>
    <dbReference type="NCBI Taxonomy" id="2485125"/>
    <lineage>
        <taxon>Bacteria</taxon>
        <taxon>Bacillati</taxon>
        <taxon>Actinomycetota</taxon>
        <taxon>Actinomycetes</taxon>
        <taxon>Micrococcales</taxon>
        <taxon>Micrococcaceae</taxon>
        <taxon>Kocuria</taxon>
    </lineage>
</organism>
<comment type="caution">
    <text evidence="1">The sequence shown here is derived from an EMBL/GenBank/DDBJ whole genome shotgun (WGS) entry which is preliminary data.</text>
</comment>
<dbReference type="OrthoDB" id="9804993at2"/>
<dbReference type="RefSeq" id="WP_123824366.1">
    <property type="nucleotide sequence ID" value="NZ_RKMF01000003.1"/>
</dbReference>
<dbReference type="Proteomes" id="UP000270616">
    <property type="component" value="Unassembled WGS sequence"/>
</dbReference>
<sequence length="149" mass="15866">MTSTNHIPAGTDRISFPDKVVIVHGFGATAHDHWFGWLADRIPHANVVSLPDPERPDAATWIPRVVDAIGQLEPGTAVVARSLDLSAVRPALGRSAVLRSDNDALVPADLSDDFAHQLGIQARVVPGAGHFLDDDGVTELPAVLEVLHP</sequence>
<evidence type="ECO:0000313" key="1">
    <source>
        <dbReference type="EMBL" id="ROZ64270.1"/>
    </source>
</evidence>
<proteinExistence type="predicted"/>
<dbReference type="Gene3D" id="3.40.50.1820">
    <property type="entry name" value="alpha/beta hydrolase"/>
    <property type="match status" value="2"/>
</dbReference>
<evidence type="ECO:0008006" key="3">
    <source>
        <dbReference type="Google" id="ProtNLM"/>
    </source>
</evidence>
<evidence type="ECO:0000313" key="2">
    <source>
        <dbReference type="Proteomes" id="UP000270616"/>
    </source>
</evidence>
<dbReference type="InterPro" id="IPR029058">
    <property type="entry name" value="AB_hydrolase_fold"/>
</dbReference>
<reference evidence="1 2" key="1">
    <citation type="submission" date="2018-10" db="EMBL/GenBank/DDBJ databases">
        <title>Kocuria sp. M5W7-7, whole genome shotgun sequence.</title>
        <authorList>
            <person name="Tuo L."/>
        </authorList>
    </citation>
    <scope>NUCLEOTIDE SEQUENCE [LARGE SCALE GENOMIC DNA]</scope>
    <source>
        <strain evidence="1 2">M5W7-7</strain>
    </source>
</reference>
<dbReference type="AlphaFoldDB" id="A0A3N3ZZ59"/>